<dbReference type="GeneID" id="92052473"/>
<gene>
    <name evidence="2" type="ORF">PG997_015099</name>
</gene>
<dbReference type="GO" id="GO:0016787">
    <property type="term" value="F:hydrolase activity"/>
    <property type="evidence" value="ECO:0007669"/>
    <property type="project" value="UniProtKB-KW"/>
</dbReference>
<keyword evidence="2" id="KW-0378">Hydrolase</keyword>
<feature type="compositionally biased region" description="Basic and acidic residues" evidence="1">
    <location>
        <begin position="205"/>
        <end position="230"/>
    </location>
</feature>
<organism evidence="2 3">
    <name type="scientific">Apiospora hydei</name>
    <dbReference type="NCBI Taxonomy" id="1337664"/>
    <lineage>
        <taxon>Eukaryota</taxon>
        <taxon>Fungi</taxon>
        <taxon>Dikarya</taxon>
        <taxon>Ascomycota</taxon>
        <taxon>Pezizomycotina</taxon>
        <taxon>Sordariomycetes</taxon>
        <taxon>Xylariomycetidae</taxon>
        <taxon>Amphisphaeriales</taxon>
        <taxon>Apiosporaceae</taxon>
        <taxon>Apiospora</taxon>
    </lineage>
</organism>
<protein>
    <submittedName>
        <fullName evidence="2">P-loop containing nucleoside triphosphate hydrolase protein</fullName>
    </submittedName>
</protein>
<accession>A0ABR1UVQ9</accession>
<keyword evidence="3" id="KW-1185">Reference proteome</keyword>
<evidence type="ECO:0000313" key="3">
    <source>
        <dbReference type="Proteomes" id="UP001433268"/>
    </source>
</evidence>
<sequence>MAAIVIDDLLSHLGPRNAQYQEANFGSMQYNSSKPSGLRPPQTRLPQLSSSTSQGLHEISESQSNTRMGPSANATSGVKRGLPPPGTDPTPSASSSASGDGFSPGRLSAYRSRLLTSIAFAVMQPEPKRKTLVEKASEFPGGARSQIAAPTPARSFVKGSALKDIEEQQNPNNKKNDGIFINCGQKVRCLGPKRHGSSESGTEDAVTKDTVTKQLDDAASEFHDASTCRH</sequence>
<proteinExistence type="predicted"/>
<dbReference type="Proteomes" id="UP001433268">
    <property type="component" value="Unassembled WGS sequence"/>
</dbReference>
<reference evidence="2 3" key="1">
    <citation type="submission" date="2023-01" db="EMBL/GenBank/DDBJ databases">
        <title>Analysis of 21 Apiospora genomes using comparative genomics revels a genus with tremendous synthesis potential of carbohydrate active enzymes and secondary metabolites.</title>
        <authorList>
            <person name="Sorensen T."/>
        </authorList>
    </citation>
    <scope>NUCLEOTIDE SEQUENCE [LARGE SCALE GENOMIC DNA]</scope>
    <source>
        <strain evidence="2 3">CBS 114990</strain>
    </source>
</reference>
<name>A0ABR1UVQ9_9PEZI</name>
<feature type="compositionally biased region" description="Low complexity" evidence="1">
    <location>
        <begin position="89"/>
        <end position="104"/>
    </location>
</feature>
<dbReference type="RefSeq" id="XP_066661601.1">
    <property type="nucleotide sequence ID" value="XM_066819413.1"/>
</dbReference>
<evidence type="ECO:0000313" key="2">
    <source>
        <dbReference type="EMBL" id="KAK8063002.1"/>
    </source>
</evidence>
<evidence type="ECO:0000256" key="1">
    <source>
        <dbReference type="SAM" id="MobiDB-lite"/>
    </source>
</evidence>
<comment type="caution">
    <text evidence="2">The sequence shown here is derived from an EMBL/GenBank/DDBJ whole genome shotgun (WGS) entry which is preliminary data.</text>
</comment>
<feature type="region of interest" description="Disordered" evidence="1">
    <location>
        <begin position="27"/>
        <end position="104"/>
    </location>
</feature>
<feature type="region of interest" description="Disordered" evidence="1">
    <location>
        <begin position="191"/>
        <end position="230"/>
    </location>
</feature>
<dbReference type="EMBL" id="JAQQWN010000010">
    <property type="protein sequence ID" value="KAK8063002.1"/>
    <property type="molecule type" value="Genomic_DNA"/>
</dbReference>
<feature type="compositionally biased region" description="Polar residues" evidence="1">
    <location>
        <begin position="44"/>
        <end position="76"/>
    </location>
</feature>